<keyword evidence="1" id="KW-1133">Transmembrane helix</keyword>
<reference evidence="2 3" key="1">
    <citation type="submission" date="2017-02" db="EMBL/GenBank/DDBJ databases">
        <title>Whole genome sequencing of Metallibacterium scheffleri DSM 24874 (T).</title>
        <authorList>
            <person name="Kumar S."/>
            <person name="Patil P."/>
            <person name="Patil P.B."/>
        </authorList>
    </citation>
    <scope>NUCLEOTIDE SEQUENCE [LARGE SCALE GENOMIC DNA]</scope>
    <source>
        <strain evidence="2 3">DSM 24874</strain>
    </source>
</reference>
<dbReference type="AlphaFoldDB" id="A0A4S3KT04"/>
<dbReference type="EMBL" id="MWQO01000003">
    <property type="protein sequence ID" value="THD12116.1"/>
    <property type="molecule type" value="Genomic_DNA"/>
</dbReference>
<feature type="transmembrane region" description="Helical" evidence="1">
    <location>
        <begin position="243"/>
        <end position="271"/>
    </location>
</feature>
<keyword evidence="1" id="KW-0472">Membrane</keyword>
<feature type="transmembrane region" description="Helical" evidence="1">
    <location>
        <begin position="21"/>
        <end position="39"/>
    </location>
</feature>
<keyword evidence="3" id="KW-1185">Reference proteome</keyword>
<feature type="transmembrane region" description="Helical" evidence="1">
    <location>
        <begin position="69"/>
        <end position="94"/>
    </location>
</feature>
<dbReference type="RefSeq" id="WP_081129600.1">
    <property type="nucleotide sequence ID" value="NZ_DAHXOC010000029.1"/>
</dbReference>
<proteinExistence type="predicted"/>
<feature type="transmembrane region" description="Helical" evidence="1">
    <location>
        <begin position="106"/>
        <end position="126"/>
    </location>
</feature>
<dbReference type="STRING" id="993689.GCA_002077135_03229"/>
<evidence type="ECO:0000313" key="3">
    <source>
        <dbReference type="Proteomes" id="UP000307749"/>
    </source>
</evidence>
<keyword evidence="1" id="KW-0812">Transmembrane</keyword>
<organism evidence="2 3">
    <name type="scientific">Metallibacterium scheffleri</name>
    <dbReference type="NCBI Taxonomy" id="993689"/>
    <lineage>
        <taxon>Bacteria</taxon>
        <taxon>Pseudomonadati</taxon>
        <taxon>Pseudomonadota</taxon>
        <taxon>Gammaproteobacteria</taxon>
        <taxon>Lysobacterales</taxon>
        <taxon>Rhodanobacteraceae</taxon>
        <taxon>Metallibacterium</taxon>
    </lineage>
</organism>
<protein>
    <submittedName>
        <fullName evidence="2">Uncharacterized protein</fullName>
    </submittedName>
</protein>
<accession>A0A4S3KT04</accession>
<comment type="caution">
    <text evidence="2">The sequence shown here is derived from an EMBL/GenBank/DDBJ whole genome shotgun (WGS) entry which is preliminary data.</text>
</comment>
<feature type="transmembrane region" description="Helical" evidence="1">
    <location>
        <begin position="138"/>
        <end position="154"/>
    </location>
</feature>
<feature type="transmembrane region" description="Helical" evidence="1">
    <location>
        <begin position="291"/>
        <end position="308"/>
    </location>
</feature>
<evidence type="ECO:0000313" key="2">
    <source>
        <dbReference type="EMBL" id="THD12116.1"/>
    </source>
</evidence>
<gene>
    <name evidence="2" type="ORF">B1806_00745</name>
</gene>
<sequence length="318" mass="34301">MRTLHLPYLLDNRTRIEWALGLARLLFGAVCLVNLVLHLDPAYREHFVAMIAADWAPGQPAWLMAYGHAMAALVTNLGVGIVVGVMVALEALLAFSLLSGWQLHRLAWVGVFYNLWLWSTVGGLGGPYTSGATDPGTAIVYALAFALILLCHGWRPLSAFRHGPVAVPAEWKFIVARVLFGLLWAFDTYWKWQPAFLHGAGSYLAGSMAGQPHWVAAYIGFVLHIIEQVGVERFAIFAALAESALALSLITGVLIDLAMPLGVLYSLALWSTAEGMGGPYGAGFTGNKGDVLGTASIYAIVFLLLIAARAERRLAGSR</sequence>
<feature type="transmembrane region" description="Helical" evidence="1">
    <location>
        <begin position="174"/>
        <end position="192"/>
    </location>
</feature>
<dbReference type="Proteomes" id="UP000307749">
    <property type="component" value="Unassembled WGS sequence"/>
</dbReference>
<evidence type="ECO:0000256" key="1">
    <source>
        <dbReference type="SAM" id="Phobius"/>
    </source>
</evidence>
<name>A0A4S3KT04_9GAMM</name>
<feature type="transmembrane region" description="Helical" evidence="1">
    <location>
        <begin position="212"/>
        <end position="231"/>
    </location>
</feature>